<dbReference type="eggNOG" id="COG1686">
    <property type="taxonomic scope" value="Bacteria"/>
</dbReference>
<evidence type="ECO:0000256" key="3">
    <source>
        <dbReference type="ARBA" id="ARBA00022729"/>
    </source>
</evidence>
<dbReference type="InterPro" id="IPR015294">
    <property type="entry name" value="Pen-bd_prot4_C_dom"/>
</dbReference>
<evidence type="ECO:0000313" key="14">
    <source>
        <dbReference type="EMBL" id="EKU46200.1"/>
    </source>
</evidence>
<dbReference type="AlphaFoldDB" id="K9AXE1"/>
<dbReference type="GO" id="GO:0046677">
    <property type="term" value="P:response to antibiotic"/>
    <property type="evidence" value="ECO:0007669"/>
    <property type="project" value="InterPro"/>
</dbReference>
<dbReference type="GO" id="GO:0008360">
    <property type="term" value="P:regulation of cell shape"/>
    <property type="evidence" value="ECO:0007669"/>
    <property type="project" value="UniProtKB-KW"/>
</dbReference>
<feature type="active site" description="Proton acceptor" evidence="8">
    <location>
        <position position="73"/>
    </location>
</feature>
<dbReference type="SUPFAM" id="SSF56601">
    <property type="entry name" value="beta-lactamase/transpeptidase-like"/>
    <property type="match status" value="1"/>
</dbReference>
<dbReference type="InterPro" id="IPR012338">
    <property type="entry name" value="Beta-lactam/transpept-like"/>
</dbReference>
<evidence type="ECO:0000259" key="13">
    <source>
        <dbReference type="Pfam" id="PF09211"/>
    </source>
</evidence>
<comment type="function">
    <text evidence="1">Removes C-terminal D-alanyl residues from sugar-peptide cell wall precursors.</text>
</comment>
<keyword evidence="3" id="KW-0732">Signal</keyword>
<keyword evidence="11" id="KW-0812">Transmembrane</keyword>
<keyword evidence="15" id="KW-1185">Reference proteome</keyword>
<dbReference type="Proteomes" id="UP000009885">
    <property type="component" value="Unassembled WGS sequence"/>
</dbReference>
<evidence type="ECO:0000256" key="10">
    <source>
        <dbReference type="RuleBase" id="RU004016"/>
    </source>
</evidence>
<dbReference type="OrthoDB" id="9791132at2"/>
<organism evidence="14 15">
    <name type="scientific">Staphylococcus massiliensis S46</name>
    <dbReference type="NCBI Taxonomy" id="1229783"/>
    <lineage>
        <taxon>Bacteria</taxon>
        <taxon>Bacillati</taxon>
        <taxon>Bacillota</taxon>
        <taxon>Bacilli</taxon>
        <taxon>Bacillales</taxon>
        <taxon>Staphylococcaceae</taxon>
        <taxon>Staphylococcus</taxon>
    </lineage>
</organism>
<keyword evidence="4" id="KW-0378">Hydrolase</keyword>
<sequence length="416" mass="47437">MRKLHIILVLLLILNLVFPTHIYSKTSPLEPINQDHRISKQYTPNALAVTTESGQILYQYHYKSQVDPASLTKMMTMYLTLEQVENGNLSLDDTVKITPKEEKLSKMPSLASFKLNAGETYTIDQLLKQTAIVSSNAATMVLGRKIAGSPSKFTHRMNDKAKALGMTHTHFVNPTGASNDLLKPFEPIDYRKELKTSTTAEDLSLLMHHLLKDHKQVLNYSKLNADVQKGRKMRTTNLSLPGESRGFKGSDGLKTGTSDNGYNLALTNHKDNLRLNVVVLNVKPYPSDDAEKMRHTIANRYVKQMREKYEYKKVLSKGRHEINDKVYDVKTDLYDVVPKNMKNYSYKINEGRIELDYDRSFIKGTKAPSVGVEKVDTLKDKIMDNLLLIIVSILFLLTFILAITLFIMYRIYKRSK</sequence>
<keyword evidence="5" id="KW-0133">Cell shape</keyword>
<evidence type="ECO:0000256" key="9">
    <source>
        <dbReference type="PIRSR" id="PIRSR618044-2"/>
    </source>
</evidence>
<name>K9AXE1_9STAP</name>
<dbReference type="SUPFAM" id="SSF69189">
    <property type="entry name" value="Penicillin-binding protein associated domain"/>
    <property type="match status" value="1"/>
</dbReference>
<dbReference type="PANTHER" id="PTHR35333">
    <property type="entry name" value="BETA-LACTAMASE"/>
    <property type="match status" value="1"/>
</dbReference>
<dbReference type="GO" id="GO:0008800">
    <property type="term" value="F:beta-lactamase activity"/>
    <property type="evidence" value="ECO:0007669"/>
    <property type="project" value="InterPro"/>
</dbReference>
<dbReference type="InterPro" id="IPR018044">
    <property type="entry name" value="Peptidase_S11"/>
</dbReference>
<feature type="active site" description="Acyl-ester intermediate" evidence="8">
    <location>
        <position position="70"/>
    </location>
</feature>
<dbReference type="GO" id="GO:0071555">
    <property type="term" value="P:cell wall organization"/>
    <property type="evidence" value="ECO:0007669"/>
    <property type="project" value="UniProtKB-KW"/>
</dbReference>
<evidence type="ECO:0000313" key="15">
    <source>
        <dbReference type="Proteomes" id="UP000009885"/>
    </source>
</evidence>
<evidence type="ECO:0000256" key="7">
    <source>
        <dbReference type="ARBA" id="ARBA00023316"/>
    </source>
</evidence>
<dbReference type="PANTHER" id="PTHR35333:SF4">
    <property type="entry name" value="SLR0121 PROTEIN"/>
    <property type="match status" value="1"/>
</dbReference>
<dbReference type="PRINTS" id="PR00725">
    <property type="entry name" value="DADACBPTASE1"/>
</dbReference>
<evidence type="ECO:0000256" key="6">
    <source>
        <dbReference type="ARBA" id="ARBA00022984"/>
    </source>
</evidence>
<dbReference type="GO" id="GO:0030655">
    <property type="term" value="P:beta-lactam antibiotic catabolic process"/>
    <property type="evidence" value="ECO:0007669"/>
    <property type="project" value="InterPro"/>
</dbReference>
<dbReference type="PATRIC" id="fig|1229783.3.peg.1962"/>
<dbReference type="MEROPS" id="S11.010"/>
<keyword evidence="7" id="KW-0961">Cell wall biogenesis/degradation</keyword>
<evidence type="ECO:0000256" key="5">
    <source>
        <dbReference type="ARBA" id="ARBA00022960"/>
    </source>
</evidence>
<proteinExistence type="inferred from homology"/>
<evidence type="ECO:0000256" key="4">
    <source>
        <dbReference type="ARBA" id="ARBA00022801"/>
    </source>
</evidence>
<feature type="active site" evidence="8">
    <location>
        <position position="134"/>
    </location>
</feature>
<feature type="domain" description="Penicillin-binding protein 4 C-terminal" evidence="13">
    <location>
        <begin position="311"/>
        <end position="372"/>
    </location>
</feature>
<keyword evidence="11" id="KW-1133">Transmembrane helix</keyword>
<dbReference type="InterPro" id="IPR001967">
    <property type="entry name" value="Peptidase_S11_N"/>
</dbReference>
<reference evidence="14 15" key="1">
    <citation type="journal article" date="2013" name="Genome Announc.">
        <title>Genome Sequence of Staphylococcus massiliensis Strain S46, Isolated from the Surface of Healthy Human Skin.</title>
        <authorList>
            <person name="Srivastav R."/>
            <person name="Singh A."/>
            <person name="Jangir P.K."/>
            <person name="Kumari C."/>
            <person name="Muduli S."/>
            <person name="Sharma R."/>
        </authorList>
    </citation>
    <scope>NUCLEOTIDE SEQUENCE [LARGE SCALE GENOMIC DNA]</scope>
    <source>
        <strain evidence="14 15">S46</strain>
    </source>
</reference>
<dbReference type="Gene3D" id="2.30.140.20">
    <property type="entry name" value="Penicillin-binding protein 4, C-terminal domain"/>
    <property type="match status" value="1"/>
</dbReference>
<protein>
    <submittedName>
        <fullName evidence="14">Penicillin binding protein 4</fullName>
    </submittedName>
</protein>
<dbReference type="GO" id="GO:0009252">
    <property type="term" value="P:peptidoglycan biosynthetic process"/>
    <property type="evidence" value="ECO:0007669"/>
    <property type="project" value="UniProtKB-KW"/>
</dbReference>
<dbReference type="RefSeq" id="WP_009384485.1">
    <property type="nucleotide sequence ID" value="NZ_AMSQ01000019.1"/>
</dbReference>
<dbReference type="Pfam" id="PF09211">
    <property type="entry name" value="DUF1958"/>
    <property type="match status" value="1"/>
</dbReference>
<dbReference type="InterPro" id="IPR015956">
    <property type="entry name" value="Peniciliin-bd_prot_C_sf"/>
</dbReference>
<feature type="domain" description="Peptidase S11 D-alanyl-D-alanine carboxypeptidase A N-terminal" evidence="12">
    <location>
        <begin position="45"/>
        <end position="283"/>
    </location>
</feature>
<dbReference type="EMBL" id="AMSQ01000019">
    <property type="protein sequence ID" value="EKU46200.1"/>
    <property type="molecule type" value="Genomic_DNA"/>
</dbReference>
<feature type="binding site" evidence="9">
    <location>
        <position position="254"/>
    </location>
    <ligand>
        <name>substrate</name>
    </ligand>
</feature>
<dbReference type="Gene3D" id="3.40.710.10">
    <property type="entry name" value="DD-peptidase/beta-lactamase superfamily"/>
    <property type="match status" value="1"/>
</dbReference>
<dbReference type="InterPro" id="IPR037091">
    <property type="entry name" value="Pen-bd_prot4_C_dom_sf"/>
</dbReference>
<gene>
    <name evidence="14" type="ORF">C273_09824</name>
</gene>
<dbReference type="InterPro" id="IPR000871">
    <property type="entry name" value="Beta-lactam_class-A"/>
</dbReference>
<dbReference type="GO" id="GO:0006508">
    <property type="term" value="P:proteolysis"/>
    <property type="evidence" value="ECO:0007669"/>
    <property type="project" value="InterPro"/>
</dbReference>
<evidence type="ECO:0000256" key="11">
    <source>
        <dbReference type="SAM" id="Phobius"/>
    </source>
</evidence>
<feature type="transmembrane region" description="Helical" evidence="11">
    <location>
        <begin position="386"/>
        <end position="409"/>
    </location>
</feature>
<comment type="similarity">
    <text evidence="2 10">Belongs to the peptidase S11 family.</text>
</comment>
<evidence type="ECO:0000256" key="2">
    <source>
        <dbReference type="ARBA" id="ARBA00007164"/>
    </source>
</evidence>
<evidence type="ECO:0000259" key="12">
    <source>
        <dbReference type="Pfam" id="PF00768"/>
    </source>
</evidence>
<dbReference type="STRING" id="1229783.C273_09824"/>
<evidence type="ECO:0000256" key="1">
    <source>
        <dbReference type="ARBA" id="ARBA00003217"/>
    </source>
</evidence>
<dbReference type="GO" id="GO:0009002">
    <property type="term" value="F:serine-type D-Ala-D-Ala carboxypeptidase activity"/>
    <property type="evidence" value="ECO:0007669"/>
    <property type="project" value="InterPro"/>
</dbReference>
<comment type="caution">
    <text evidence="14">The sequence shown here is derived from an EMBL/GenBank/DDBJ whole genome shotgun (WGS) entry which is preliminary data.</text>
</comment>
<keyword evidence="11" id="KW-0472">Membrane</keyword>
<keyword evidence="6" id="KW-0573">Peptidoglycan synthesis</keyword>
<evidence type="ECO:0000256" key="8">
    <source>
        <dbReference type="PIRSR" id="PIRSR618044-1"/>
    </source>
</evidence>
<accession>K9AXE1</accession>
<dbReference type="Pfam" id="PF00768">
    <property type="entry name" value="Peptidase_S11"/>
    <property type="match status" value="1"/>
</dbReference>